<organism evidence="1 2">
    <name type="scientific">Rhodopirellula sallentina SM41</name>
    <dbReference type="NCBI Taxonomy" id="1263870"/>
    <lineage>
        <taxon>Bacteria</taxon>
        <taxon>Pseudomonadati</taxon>
        <taxon>Planctomycetota</taxon>
        <taxon>Planctomycetia</taxon>
        <taxon>Pirellulales</taxon>
        <taxon>Pirellulaceae</taxon>
        <taxon>Rhodopirellula</taxon>
    </lineage>
</organism>
<dbReference type="Proteomes" id="UP000011885">
    <property type="component" value="Unassembled WGS sequence"/>
</dbReference>
<sequence>MDFRPRRSRSLAFGVVVLSYGNGLTNLSRLETTTSGVNAN</sequence>
<dbReference type="EMBL" id="ANOH01000024">
    <property type="protein sequence ID" value="EMI58272.1"/>
    <property type="molecule type" value="Genomic_DNA"/>
</dbReference>
<proteinExistence type="predicted"/>
<comment type="caution">
    <text evidence="1">The sequence shown here is derived from an EMBL/GenBank/DDBJ whole genome shotgun (WGS) entry which is preliminary data.</text>
</comment>
<name>M5UA20_9BACT</name>
<protein>
    <submittedName>
        <fullName evidence="1">Uncharacterized protein</fullName>
    </submittedName>
</protein>
<evidence type="ECO:0000313" key="1">
    <source>
        <dbReference type="EMBL" id="EMI58272.1"/>
    </source>
</evidence>
<keyword evidence="2" id="KW-1185">Reference proteome</keyword>
<gene>
    <name evidence="1" type="ORF">RSSM_00278</name>
</gene>
<dbReference type="AlphaFoldDB" id="M5UA20"/>
<accession>M5UA20</accession>
<reference evidence="1 2" key="1">
    <citation type="journal article" date="2013" name="Mar. Genomics">
        <title>Expression of sulfatases in Rhodopirellula baltica and the diversity of sulfatases in the genus Rhodopirellula.</title>
        <authorList>
            <person name="Wegner C.E."/>
            <person name="Richter-Heitmann T."/>
            <person name="Klindworth A."/>
            <person name="Klockow C."/>
            <person name="Richter M."/>
            <person name="Achstetter T."/>
            <person name="Glockner F.O."/>
            <person name="Harder J."/>
        </authorList>
    </citation>
    <scope>NUCLEOTIDE SEQUENCE [LARGE SCALE GENOMIC DNA]</scope>
    <source>
        <strain evidence="1 2">SM41</strain>
    </source>
</reference>
<evidence type="ECO:0000313" key="2">
    <source>
        <dbReference type="Proteomes" id="UP000011885"/>
    </source>
</evidence>